<feature type="modified residue" description="4-aspartylphosphate" evidence="10">
    <location>
        <position position="54"/>
    </location>
</feature>
<dbReference type="InterPro" id="IPR011006">
    <property type="entry name" value="CheY-like_superfamily"/>
</dbReference>
<dbReference type="SUPFAM" id="SSF52172">
    <property type="entry name" value="CheY-like"/>
    <property type="match status" value="1"/>
</dbReference>
<dbReference type="InterPro" id="IPR051552">
    <property type="entry name" value="HptR"/>
</dbReference>
<reference evidence="14 15" key="1">
    <citation type="journal article" date="2017" name="Genome Announc.">
        <title>Draft Genome Sequence of a Sporulating and Motile Strain of Lachnotalea glycerini Isolated from Water in Quebec City, Canada.</title>
        <authorList>
            <person name="Maheux A.F."/>
            <person name="Boudreau D.K."/>
            <person name="Berube E."/>
            <person name="Boissinot M."/>
            <person name="Raymond F."/>
            <person name="Brodeur S."/>
            <person name="Corbeil J."/>
            <person name="Isabel S."/>
            <person name="Omar R.F."/>
            <person name="Bergeron M.G."/>
        </authorList>
    </citation>
    <scope>NUCLEOTIDE SEQUENCE [LARGE SCALE GENOMIC DNA]</scope>
    <source>
        <strain evidence="14 15">CCRI-19302</strain>
    </source>
</reference>
<protein>
    <recommendedName>
        <fullName evidence="2">Stage 0 sporulation protein A homolog</fullName>
    </recommendedName>
</protein>
<dbReference type="PANTHER" id="PTHR42713:SF3">
    <property type="entry name" value="TRANSCRIPTIONAL REGULATORY PROTEIN HPTR"/>
    <property type="match status" value="1"/>
</dbReference>
<comment type="function">
    <text evidence="9">May play the central regulatory role in sporulation. It may be an element of the effector pathway responsible for the activation of sporulation genes in response to nutritional stress. Spo0A may act in concert with spo0H (a sigma factor) to control the expression of some genes that are critical to the sporulation process.</text>
</comment>
<evidence type="ECO:0000256" key="9">
    <source>
        <dbReference type="ARBA" id="ARBA00024867"/>
    </source>
</evidence>
<organism evidence="13 16">
    <name type="scientific">Lachnotalea glycerini</name>
    <dbReference type="NCBI Taxonomy" id="1763509"/>
    <lineage>
        <taxon>Bacteria</taxon>
        <taxon>Bacillati</taxon>
        <taxon>Bacillota</taxon>
        <taxon>Clostridia</taxon>
        <taxon>Lachnospirales</taxon>
        <taxon>Lachnospiraceae</taxon>
        <taxon>Lachnotalea</taxon>
    </lineage>
</organism>
<dbReference type="Pfam" id="PF12833">
    <property type="entry name" value="HTH_18"/>
    <property type="match status" value="1"/>
</dbReference>
<dbReference type="PANTHER" id="PTHR42713">
    <property type="entry name" value="HISTIDINE KINASE-RELATED"/>
    <property type="match status" value="1"/>
</dbReference>
<dbReference type="InterPro" id="IPR001789">
    <property type="entry name" value="Sig_transdc_resp-reg_receiver"/>
</dbReference>
<dbReference type="InterPro" id="IPR009057">
    <property type="entry name" value="Homeodomain-like_sf"/>
</dbReference>
<comment type="caution">
    <text evidence="13">The sequence shown here is derived from an EMBL/GenBank/DDBJ whole genome shotgun (WGS) entry which is preliminary data.</text>
</comment>
<sequence length="539" mass="62266">MKVFLVEDEIVVREGIKNNIAWEKEGYQFVGEASDGELAYPLIRSMKPDILITDIKMPFMDGLELSQMVKKELPDTKIIILSGYNEFDYAKQAIHIGVTDYLLKPISSAKLIEAINKVREIIKKEAQEKELLIQYKQDMNGKTVIEKKNFFFEIIKNKLTLLQVLEKGKKLGIDLAVGAYSILLLKIYSKNNPYEYSGYLIAAIAEIDDLLQNSVDVIKFELENEIKAIIIKAENEKKLEILIKTYCNRILALLQDKSDIEYFGGIGSIVTRISELQDSYHIANRAFSARYFTKTNQIINGSMLEKVNTYHNDMIDMQAIDSEKMNKSHLDKFLKNGSKEEINHFIEEYLLSAGNVNIKSILFRQYIIMDIYFCITAFMESIGYSKDKIVAELGSFYNLEDFIASVDASKKYMIRLLYKAFTLRDAIARQKYGEILKIAREYIQENYDKEDISLNTVASIVNISPTYFSAIFSQETGQTFIEFLTETRMNKAKELLMCSNLKTTEIGYEIGYKDSHYFSYIFKKTQQCTPKEFRFRGKE</sequence>
<dbReference type="PROSITE" id="PS01124">
    <property type="entry name" value="HTH_ARAC_FAMILY_2"/>
    <property type="match status" value="1"/>
</dbReference>
<evidence type="ECO:0000313" key="16">
    <source>
        <dbReference type="Proteomes" id="UP000247523"/>
    </source>
</evidence>
<evidence type="ECO:0000313" key="15">
    <source>
        <dbReference type="Proteomes" id="UP000216411"/>
    </source>
</evidence>
<keyword evidence="15" id="KW-1185">Reference proteome</keyword>
<dbReference type="OrthoDB" id="9794370at2"/>
<evidence type="ECO:0000256" key="6">
    <source>
        <dbReference type="ARBA" id="ARBA00023015"/>
    </source>
</evidence>
<dbReference type="AlphaFoldDB" id="A0A255IK38"/>
<keyword evidence="3" id="KW-0963">Cytoplasm</keyword>
<gene>
    <name evidence="13" type="ORF">C8E03_106180</name>
    <name evidence="14" type="ORF">CG710_004730</name>
</gene>
<accession>A0A255IK38</accession>
<dbReference type="GO" id="GO:0003700">
    <property type="term" value="F:DNA-binding transcription factor activity"/>
    <property type="evidence" value="ECO:0007669"/>
    <property type="project" value="InterPro"/>
</dbReference>
<dbReference type="Gene3D" id="1.10.10.60">
    <property type="entry name" value="Homeodomain-like"/>
    <property type="match status" value="2"/>
</dbReference>
<name>A0A255IK38_9FIRM</name>
<keyword evidence="4 10" id="KW-0597">Phosphoprotein</keyword>
<evidence type="ECO:0000259" key="11">
    <source>
        <dbReference type="PROSITE" id="PS01124"/>
    </source>
</evidence>
<feature type="domain" description="Response regulatory" evidence="12">
    <location>
        <begin position="2"/>
        <end position="119"/>
    </location>
</feature>
<evidence type="ECO:0000256" key="7">
    <source>
        <dbReference type="ARBA" id="ARBA00023125"/>
    </source>
</evidence>
<evidence type="ECO:0000256" key="1">
    <source>
        <dbReference type="ARBA" id="ARBA00004496"/>
    </source>
</evidence>
<dbReference type="CDD" id="cd17536">
    <property type="entry name" value="REC_YesN-like"/>
    <property type="match status" value="1"/>
</dbReference>
<reference evidence="13 16" key="2">
    <citation type="submission" date="2018-05" db="EMBL/GenBank/DDBJ databases">
        <title>Genomic Encyclopedia of Type Strains, Phase IV (KMG-IV): sequencing the most valuable type-strain genomes for metagenomic binning, comparative biology and taxonomic classification.</title>
        <authorList>
            <person name="Goeker M."/>
        </authorList>
    </citation>
    <scope>NUCLEOTIDE SEQUENCE [LARGE SCALE GENOMIC DNA]</scope>
    <source>
        <strain evidence="13 16">DSM 28816</strain>
    </source>
</reference>
<dbReference type="Proteomes" id="UP000247523">
    <property type="component" value="Unassembled WGS sequence"/>
</dbReference>
<dbReference type="Pfam" id="PF00072">
    <property type="entry name" value="Response_reg"/>
    <property type="match status" value="1"/>
</dbReference>
<keyword evidence="8" id="KW-0804">Transcription</keyword>
<reference evidence="14" key="3">
    <citation type="submission" date="2018-07" db="EMBL/GenBank/DDBJ databases">
        <authorList>
            <person name="Quirk P.G."/>
            <person name="Krulwich T.A."/>
        </authorList>
    </citation>
    <scope>NUCLEOTIDE SEQUENCE</scope>
    <source>
        <strain evidence="14">CCRI-19302</strain>
    </source>
</reference>
<dbReference type="Gene3D" id="3.40.50.2300">
    <property type="match status" value="1"/>
</dbReference>
<proteinExistence type="predicted"/>
<dbReference type="RefSeq" id="WP_094376687.1">
    <property type="nucleotide sequence ID" value="NZ_NOKA02000004.1"/>
</dbReference>
<comment type="subcellular location">
    <subcellularLocation>
        <location evidence="1">Cytoplasm</location>
    </subcellularLocation>
</comment>
<dbReference type="GO" id="GO:0043565">
    <property type="term" value="F:sequence-specific DNA binding"/>
    <property type="evidence" value="ECO:0007669"/>
    <property type="project" value="InterPro"/>
</dbReference>
<keyword evidence="6" id="KW-0805">Transcription regulation</keyword>
<dbReference type="GO" id="GO:0005737">
    <property type="term" value="C:cytoplasm"/>
    <property type="evidence" value="ECO:0007669"/>
    <property type="project" value="UniProtKB-SubCell"/>
</dbReference>
<keyword evidence="7" id="KW-0238">DNA-binding</keyword>
<dbReference type="EMBL" id="QICS01000006">
    <property type="protein sequence ID" value="PXV89528.1"/>
    <property type="molecule type" value="Genomic_DNA"/>
</dbReference>
<dbReference type="EMBL" id="NOKA02000004">
    <property type="protein sequence ID" value="RDY32291.1"/>
    <property type="molecule type" value="Genomic_DNA"/>
</dbReference>
<dbReference type="SUPFAM" id="SSF46689">
    <property type="entry name" value="Homeodomain-like"/>
    <property type="match status" value="2"/>
</dbReference>
<evidence type="ECO:0000313" key="13">
    <source>
        <dbReference type="EMBL" id="PXV89528.1"/>
    </source>
</evidence>
<evidence type="ECO:0000256" key="8">
    <source>
        <dbReference type="ARBA" id="ARBA00023163"/>
    </source>
</evidence>
<keyword evidence="5" id="KW-0902">Two-component regulatory system</keyword>
<feature type="domain" description="HTH araC/xylS-type" evidence="11">
    <location>
        <begin position="437"/>
        <end position="536"/>
    </location>
</feature>
<dbReference type="PROSITE" id="PS50110">
    <property type="entry name" value="RESPONSE_REGULATORY"/>
    <property type="match status" value="1"/>
</dbReference>
<dbReference type="SMART" id="SM00448">
    <property type="entry name" value="REC"/>
    <property type="match status" value="1"/>
</dbReference>
<evidence type="ECO:0000313" key="14">
    <source>
        <dbReference type="EMBL" id="RDY32291.1"/>
    </source>
</evidence>
<evidence type="ECO:0000256" key="3">
    <source>
        <dbReference type="ARBA" id="ARBA00022490"/>
    </source>
</evidence>
<dbReference type="SMART" id="SM00342">
    <property type="entry name" value="HTH_ARAC"/>
    <property type="match status" value="1"/>
</dbReference>
<evidence type="ECO:0000256" key="10">
    <source>
        <dbReference type="PROSITE-ProRule" id="PRU00169"/>
    </source>
</evidence>
<dbReference type="InterPro" id="IPR018060">
    <property type="entry name" value="HTH_AraC"/>
</dbReference>
<dbReference type="GO" id="GO:0000160">
    <property type="term" value="P:phosphorelay signal transduction system"/>
    <property type="evidence" value="ECO:0007669"/>
    <property type="project" value="UniProtKB-KW"/>
</dbReference>
<evidence type="ECO:0000256" key="5">
    <source>
        <dbReference type="ARBA" id="ARBA00023012"/>
    </source>
</evidence>
<dbReference type="Proteomes" id="UP000216411">
    <property type="component" value="Unassembled WGS sequence"/>
</dbReference>
<evidence type="ECO:0000256" key="4">
    <source>
        <dbReference type="ARBA" id="ARBA00022553"/>
    </source>
</evidence>
<evidence type="ECO:0000259" key="12">
    <source>
        <dbReference type="PROSITE" id="PS50110"/>
    </source>
</evidence>
<evidence type="ECO:0000256" key="2">
    <source>
        <dbReference type="ARBA" id="ARBA00018672"/>
    </source>
</evidence>